<feature type="compositionally biased region" description="Polar residues" evidence="1">
    <location>
        <begin position="1081"/>
        <end position="1097"/>
    </location>
</feature>
<dbReference type="RefSeq" id="XP_018022345.1">
    <property type="nucleotide sequence ID" value="XM_018166856.2"/>
</dbReference>
<accession>A0A8B7P8P3</accession>
<feature type="region of interest" description="Disordered" evidence="1">
    <location>
        <begin position="1081"/>
        <end position="1136"/>
    </location>
</feature>
<feature type="chain" id="PRO_5034174154" evidence="2">
    <location>
        <begin position="22"/>
        <end position="1164"/>
    </location>
</feature>
<name>A0A8B7P8P3_HYAAZ</name>
<organism evidence="3 4">
    <name type="scientific">Hyalella azteca</name>
    <name type="common">Amphipod</name>
    <dbReference type="NCBI Taxonomy" id="294128"/>
    <lineage>
        <taxon>Eukaryota</taxon>
        <taxon>Metazoa</taxon>
        <taxon>Ecdysozoa</taxon>
        <taxon>Arthropoda</taxon>
        <taxon>Crustacea</taxon>
        <taxon>Multicrustacea</taxon>
        <taxon>Malacostraca</taxon>
        <taxon>Eumalacostraca</taxon>
        <taxon>Peracarida</taxon>
        <taxon>Amphipoda</taxon>
        <taxon>Senticaudata</taxon>
        <taxon>Talitrida</taxon>
        <taxon>Talitroidea</taxon>
        <taxon>Hyalellidae</taxon>
        <taxon>Hyalella</taxon>
    </lineage>
</organism>
<evidence type="ECO:0000256" key="2">
    <source>
        <dbReference type="SAM" id="SignalP"/>
    </source>
</evidence>
<dbReference type="Proteomes" id="UP000694843">
    <property type="component" value="Unplaced"/>
</dbReference>
<dbReference type="GeneID" id="108678436"/>
<gene>
    <name evidence="4" type="primary">LOC108678436</name>
</gene>
<reference evidence="4" key="1">
    <citation type="submission" date="2025-08" db="UniProtKB">
        <authorList>
            <consortium name="RefSeq"/>
        </authorList>
    </citation>
    <scope>IDENTIFICATION</scope>
    <source>
        <tissue evidence="4">Whole organism</tissue>
    </source>
</reference>
<feature type="signal peptide" evidence="2">
    <location>
        <begin position="1"/>
        <end position="21"/>
    </location>
</feature>
<proteinExistence type="predicted"/>
<dbReference type="AlphaFoldDB" id="A0A8B7P8P3"/>
<protein>
    <submittedName>
        <fullName evidence="4">Mucin-17-like</fullName>
    </submittedName>
</protein>
<sequence length="1164" mass="123725">MGVFLVAATLYLLVVVPDVRGYVCWTEGGVLKCKTPDGSVHIRPIKDVNKLDLGDRLLSAPPPSFLTTPILRLQEPTSSFFLENPRVINVMSTPESSTLVTRDVNLPVTDIGLRLAGASVSSLVPRSPNLSSSLVLVTTLHHTLSLRDEISSGIESARITTTLTADSVLSTSTSVHSFDTYSRPDVNLDASTAGMGTSTSAGATSTAGMGASPAARATSTAAQTDAFPVTLLLNRSNFYSDQSSFASEVISPAKLYTATTPHSIDFGNGLRSSDASTCCCREVTRRGDVRRLIRDGDVPERDAWFMRPSHVTRTFCSAGSCGDVDLRSTMRCFQKFRAVSISLHRLNQNNQTLVVPVEDGCECGAVPQPEASDVGQEVGQPHRGGQEDNTLVLKNGGLANIASMISASLVSLASVSNQLLSLIGISEPTNDAKALAGTLGETAGLIEQAADQLSDLNSTVVFASKLPHGALPLQSPAGVTKTVTVVTCFSEDATTTEITAKPTSKLGTSEGIVLATLSSTPFEILPEATSLISSPVLLTSKSSQIFTPTREVSQGQKPSSALVLPLPESSLSTKHTVTSTIYTSAQYSPITSLQPSLPTDVVGAGNLVTDKPTPASSSPTSALAVFEASTLFYDQTAFPQNQFLDHIIYHTQVTTLYVRNGTTFIQNIGGSPTAVQGGIAHPATDVQFTNPVDNSGLSSSTTRIQESKATAVLPTYTSDFTTGVSSSRITVKLPTATTISSSVSSQTELDTRTPTVAHFPEILTSAPVLDPSSTSVVTGVHITPTSISLPQTLTSATVTSSKTSSPVVTLSSAVLNFPTISTSDVEEGSGSGSGSSEERVIDIAKSLIVLKERMKECLVNQTEDTKAIFQSQNEEFLSQPLLQQARLMPIWRDFAASNILQDLDREKIKQCASTLNLTLPMTDISQDLASNLKSLPRVSGLLIATLELSHCLNLQTSCEALTGRRLRKRLAAAQLIGMKLTESRRSERNLVSLIDLVFVDSNNASFFDQDALQTNILSRISLIREFGRALDWSMAELSEAPNELAFDSLMVVLAYNAKLKPLLENYQESCLSQTKGQVTKFPSVTNPTPVSATEQVHSPSSPTRSTASPVTTTLPTTTIVRPTPTTSSPAASKTFTDVPEFHPIGLSLEEVRQLVFGPSKPKAT</sequence>
<evidence type="ECO:0000256" key="1">
    <source>
        <dbReference type="SAM" id="MobiDB-lite"/>
    </source>
</evidence>
<dbReference type="KEGG" id="hazt:108678436"/>
<keyword evidence="2" id="KW-0732">Signal</keyword>
<evidence type="ECO:0000313" key="3">
    <source>
        <dbReference type="Proteomes" id="UP000694843"/>
    </source>
</evidence>
<keyword evidence="3" id="KW-1185">Reference proteome</keyword>
<evidence type="ECO:0000313" key="4">
    <source>
        <dbReference type="RefSeq" id="XP_018022345.1"/>
    </source>
</evidence>
<feature type="compositionally biased region" description="Low complexity" evidence="1">
    <location>
        <begin position="1098"/>
        <end position="1132"/>
    </location>
</feature>